<proteinExistence type="inferred from homology"/>
<dbReference type="Proteomes" id="UP001161247">
    <property type="component" value="Chromosome 7"/>
</dbReference>
<accession>A0AAV1E0D2</accession>
<dbReference type="Pfam" id="PF12854">
    <property type="entry name" value="PPR_1"/>
    <property type="match status" value="2"/>
</dbReference>
<keyword evidence="5" id="KW-1185">Reference proteome</keyword>
<sequence>MSLRLISSTKPPLNPKGIAASLSFFSTFGHQNPQCRHDDFSFQSLTDDAHWTKHIHKLCTVDRNVDSALELLKHICLHGYRLNALNIGSIIHGLCDAGRFAEAHHQLLLFVNSQSNILDERTCNVLVARLLYAGTPNSTLRVICGLISDNPYFVPSLINYNRLIHQICALSMPVEAHCVFFDLRKRGHLPNAVSYTSLMAGYCGIGQMDNASKLFDEMRDCGVKPSAVTYSVLIGGFLRKRDVEMGRYFLEKLWEFMANEEVDKLVNNAAFGNVINCLCKEGLFHEVFKVAEDMPQSNSVPEEFAYGEMINALCKYGRYNGAARIVYMMRKRGFTPSQQSYNTILHGLCVEGDCFRAYQLLEEGLSFGYRPSEFTYNHLVEGLCHQCDIVKAKEVVNIMLRNVAGEHKTRIYNIYLRALCFMDNPTELLNVLVSMLQEQCHPDVITLNTVVKGLCRMRRIPDASRVLKDMMSGKFSAPDVVTFTTFISGLLDAGNIEEAIDMFQNVMPAHGIRPAVATYNVLIRGLFNMDQVDEAMRSFNSMATAGVAADCKTYAIVIDGLCHSERIDEAKRLWEEVIWPSKIHDNYVYSAMLKGLCRICSFDEACDFLYELVDCGVALNQVNYNILIDYACRLGLKKEAYQICGEMKKNSVTPDSVTWRLLDKLHGNAKNQPSEDFNREYAKSSVYDT</sequence>
<feature type="repeat" description="PPR" evidence="3">
    <location>
        <begin position="515"/>
        <end position="549"/>
    </location>
</feature>
<dbReference type="PANTHER" id="PTHR47938">
    <property type="entry name" value="RESPIRATORY COMPLEX I CHAPERONE (CIA84), PUTATIVE (AFU_ORTHOLOGUE AFUA_2G06020)-RELATED"/>
    <property type="match status" value="1"/>
</dbReference>
<name>A0AAV1E0D2_OLDCO</name>
<reference evidence="4" key="1">
    <citation type="submission" date="2023-03" db="EMBL/GenBank/DDBJ databases">
        <authorList>
            <person name="Julca I."/>
        </authorList>
    </citation>
    <scope>NUCLEOTIDE SEQUENCE</scope>
</reference>
<dbReference type="InterPro" id="IPR011990">
    <property type="entry name" value="TPR-like_helical_dom_sf"/>
</dbReference>
<gene>
    <name evidence="4" type="ORF">OLC1_LOCUS20629</name>
</gene>
<feature type="repeat" description="PPR" evidence="3">
    <location>
        <begin position="585"/>
        <end position="619"/>
    </location>
</feature>
<dbReference type="NCBIfam" id="TIGR00756">
    <property type="entry name" value="PPR"/>
    <property type="match status" value="10"/>
</dbReference>
<dbReference type="PROSITE" id="PS51375">
    <property type="entry name" value="PPR"/>
    <property type="match status" value="9"/>
</dbReference>
<comment type="similarity">
    <text evidence="1">Belongs to the PPR family. P subfamily.</text>
</comment>
<feature type="repeat" description="PPR" evidence="3">
    <location>
        <begin position="267"/>
        <end position="301"/>
    </location>
</feature>
<evidence type="ECO:0000256" key="1">
    <source>
        <dbReference type="ARBA" id="ARBA00007626"/>
    </source>
</evidence>
<evidence type="ECO:0000256" key="2">
    <source>
        <dbReference type="ARBA" id="ARBA00022737"/>
    </source>
</evidence>
<dbReference type="PANTHER" id="PTHR47938:SF35">
    <property type="entry name" value="PENTATRICOPEPTIDE REPEAT-CONTAINING PROTEIN 4, MITOCHONDRIAL-RELATED"/>
    <property type="match status" value="1"/>
</dbReference>
<dbReference type="EMBL" id="OX459124">
    <property type="protein sequence ID" value="CAI9113663.1"/>
    <property type="molecule type" value="Genomic_DNA"/>
</dbReference>
<evidence type="ECO:0000313" key="4">
    <source>
        <dbReference type="EMBL" id="CAI9113663.1"/>
    </source>
</evidence>
<feature type="repeat" description="PPR" evidence="3">
    <location>
        <begin position="337"/>
        <end position="371"/>
    </location>
</feature>
<protein>
    <submittedName>
        <fullName evidence="4">OLC1v1014306C1</fullName>
    </submittedName>
</protein>
<dbReference type="AlphaFoldDB" id="A0AAV1E0D2"/>
<dbReference type="Gene3D" id="1.25.40.10">
    <property type="entry name" value="Tetratricopeptide repeat domain"/>
    <property type="match status" value="6"/>
</dbReference>
<dbReference type="Pfam" id="PF01535">
    <property type="entry name" value="PPR"/>
    <property type="match status" value="3"/>
</dbReference>
<keyword evidence="2" id="KW-0677">Repeat</keyword>
<feature type="repeat" description="PPR" evidence="3">
    <location>
        <begin position="620"/>
        <end position="654"/>
    </location>
</feature>
<feature type="repeat" description="PPR" evidence="3">
    <location>
        <begin position="302"/>
        <end position="336"/>
    </location>
</feature>
<evidence type="ECO:0000313" key="5">
    <source>
        <dbReference type="Proteomes" id="UP001161247"/>
    </source>
</evidence>
<dbReference type="GO" id="GO:0003729">
    <property type="term" value="F:mRNA binding"/>
    <property type="evidence" value="ECO:0007669"/>
    <property type="project" value="TreeGrafter"/>
</dbReference>
<evidence type="ECO:0000256" key="3">
    <source>
        <dbReference type="PROSITE-ProRule" id="PRU00708"/>
    </source>
</evidence>
<feature type="repeat" description="PPR" evidence="3">
    <location>
        <begin position="443"/>
        <end position="477"/>
    </location>
</feature>
<organism evidence="4 5">
    <name type="scientific">Oldenlandia corymbosa var. corymbosa</name>
    <dbReference type="NCBI Taxonomy" id="529605"/>
    <lineage>
        <taxon>Eukaryota</taxon>
        <taxon>Viridiplantae</taxon>
        <taxon>Streptophyta</taxon>
        <taxon>Embryophyta</taxon>
        <taxon>Tracheophyta</taxon>
        <taxon>Spermatophyta</taxon>
        <taxon>Magnoliopsida</taxon>
        <taxon>eudicotyledons</taxon>
        <taxon>Gunneridae</taxon>
        <taxon>Pentapetalae</taxon>
        <taxon>asterids</taxon>
        <taxon>lamiids</taxon>
        <taxon>Gentianales</taxon>
        <taxon>Rubiaceae</taxon>
        <taxon>Rubioideae</taxon>
        <taxon>Spermacoceae</taxon>
        <taxon>Hedyotis-Oldenlandia complex</taxon>
        <taxon>Oldenlandia</taxon>
    </lineage>
</organism>
<feature type="repeat" description="PPR" evidence="3">
    <location>
        <begin position="479"/>
        <end position="514"/>
    </location>
</feature>
<feature type="repeat" description="PPR" evidence="3">
    <location>
        <begin position="191"/>
        <end position="225"/>
    </location>
</feature>
<dbReference type="InterPro" id="IPR002885">
    <property type="entry name" value="PPR_rpt"/>
</dbReference>
<dbReference type="Pfam" id="PF13041">
    <property type="entry name" value="PPR_2"/>
    <property type="match status" value="4"/>
</dbReference>